<dbReference type="AlphaFoldDB" id="B3TC41"/>
<reference evidence="7" key="1">
    <citation type="journal article" date="2008" name="ISME J.">
        <title>Genomic patterns of recombination, clonal divergence and environment in marine microbial populations.</title>
        <authorList>
            <person name="Konstantinidis K.T."/>
            <person name="Delong E.F."/>
        </authorList>
    </citation>
    <scope>NUCLEOTIDE SEQUENCE</scope>
</reference>
<evidence type="ECO:0000256" key="6">
    <source>
        <dbReference type="ARBA" id="ARBA00023049"/>
    </source>
</evidence>
<evidence type="ECO:0008006" key="8">
    <source>
        <dbReference type="Google" id="ProtNLM"/>
    </source>
</evidence>
<dbReference type="GO" id="GO:0006508">
    <property type="term" value="P:proteolysis"/>
    <property type="evidence" value="ECO:0007669"/>
    <property type="project" value="UniProtKB-KW"/>
</dbReference>
<keyword evidence="5" id="KW-0862">Zinc</keyword>
<keyword evidence="3" id="KW-0479">Metal-binding</keyword>
<dbReference type="EMBL" id="EU016667">
    <property type="protein sequence ID" value="ABZ10150.1"/>
    <property type="molecule type" value="Genomic_DNA"/>
</dbReference>
<dbReference type="PANTHER" id="PTHR15910">
    <property type="entry name" value="ARCHAEMETZINCIN"/>
    <property type="match status" value="1"/>
</dbReference>
<dbReference type="PIRSF" id="PIRSF005785">
    <property type="entry name" value="Zn-prot_arch"/>
    <property type="match status" value="1"/>
</dbReference>
<evidence type="ECO:0000256" key="1">
    <source>
        <dbReference type="ARBA" id="ARBA00001947"/>
    </source>
</evidence>
<keyword evidence="2" id="KW-0645">Protease</keyword>
<organism evidence="7">
    <name type="scientific">uncultured marine microorganism HF4000_APKG10H11</name>
    <dbReference type="NCBI Taxonomy" id="455559"/>
    <lineage>
        <taxon>unclassified sequences</taxon>
        <taxon>environmental samples</taxon>
    </lineage>
</organism>
<accession>B3TC41</accession>
<dbReference type="InterPro" id="IPR024079">
    <property type="entry name" value="MetalloPept_cat_dom_sf"/>
</dbReference>
<comment type="cofactor">
    <cofactor evidence="1">
        <name>Zn(2+)</name>
        <dbReference type="ChEBI" id="CHEBI:29105"/>
    </cofactor>
</comment>
<dbReference type="NCBIfam" id="NF033823">
    <property type="entry name" value="archmetzin"/>
    <property type="match status" value="1"/>
</dbReference>
<dbReference type="InterPro" id="IPR012962">
    <property type="entry name" value="Pept_M54_archaemetzincn"/>
</dbReference>
<keyword evidence="6" id="KW-0482">Metalloprotease</keyword>
<dbReference type="GO" id="GO:0008270">
    <property type="term" value="F:zinc ion binding"/>
    <property type="evidence" value="ECO:0007669"/>
    <property type="project" value="InterPro"/>
</dbReference>
<dbReference type="InterPro" id="IPR012091">
    <property type="entry name" value="Pept_M54_archaemetzncn_arc/bac"/>
</dbReference>
<dbReference type="Pfam" id="PF07998">
    <property type="entry name" value="Peptidase_M54"/>
    <property type="match status" value="1"/>
</dbReference>
<dbReference type="SUPFAM" id="SSF55486">
    <property type="entry name" value="Metalloproteases ('zincins'), catalytic domain"/>
    <property type="match status" value="1"/>
</dbReference>
<dbReference type="PANTHER" id="PTHR15910:SF1">
    <property type="entry name" value="ARCHAEMETZINCIN-2"/>
    <property type="match status" value="1"/>
</dbReference>
<dbReference type="CDD" id="cd11375">
    <property type="entry name" value="Peptidase_M54"/>
    <property type="match status" value="1"/>
</dbReference>
<name>B3TC41_9ZZZZ</name>
<sequence>MNMTSVAIILYEMSESDLSQINDVIFASINYFFDNVKIKIINSTLPSSVINTHRGQINAEEIIQSLSKNSELNDSDLNIGLTKQDIYYKNMNHIFGLAQTNGKNLALSTFRLERDLHLNIVSPNLYQERVFKELLHELGHISGLSHCELNTCVMSFSSNVAQVDIKLPMFCKNCNDVISYNNTGR</sequence>
<evidence type="ECO:0000256" key="5">
    <source>
        <dbReference type="ARBA" id="ARBA00022833"/>
    </source>
</evidence>
<evidence type="ECO:0000256" key="3">
    <source>
        <dbReference type="ARBA" id="ARBA00022723"/>
    </source>
</evidence>
<protein>
    <recommendedName>
        <fullName evidence="8">Peptidase family M54</fullName>
    </recommendedName>
</protein>
<dbReference type="Gene3D" id="3.40.390.10">
    <property type="entry name" value="Collagenase (Catalytic Domain)"/>
    <property type="match status" value="1"/>
</dbReference>
<gene>
    <name evidence="7" type="ORF">ALOHA_HF4000APKG10H11ctg1g10</name>
</gene>
<keyword evidence="4" id="KW-0378">Hydrolase</keyword>
<dbReference type="GO" id="GO:0008237">
    <property type="term" value="F:metallopeptidase activity"/>
    <property type="evidence" value="ECO:0007669"/>
    <property type="project" value="UniProtKB-KW"/>
</dbReference>
<proteinExistence type="predicted"/>
<evidence type="ECO:0000256" key="4">
    <source>
        <dbReference type="ARBA" id="ARBA00022801"/>
    </source>
</evidence>
<evidence type="ECO:0000313" key="7">
    <source>
        <dbReference type="EMBL" id="ABZ10150.1"/>
    </source>
</evidence>
<evidence type="ECO:0000256" key="2">
    <source>
        <dbReference type="ARBA" id="ARBA00022670"/>
    </source>
</evidence>